<reference evidence="4" key="1">
    <citation type="submission" date="2020-01" db="EMBL/GenBank/DDBJ databases">
        <authorList>
            <consortium name="DOE Joint Genome Institute"/>
            <person name="Haridas S."/>
            <person name="Albert R."/>
            <person name="Binder M."/>
            <person name="Bloem J."/>
            <person name="Labutti K."/>
            <person name="Salamov A."/>
            <person name="Andreopoulos B."/>
            <person name="Baker S.E."/>
            <person name="Barry K."/>
            <person name="Bills G."/>
            <person name="Bluhm B.H."/>
            <person name="Cannon C."/>
            <person name="Castanera R."/>
            <person name="Culley D.E."/>
            <person name="Daum C."/>
            <person name="Ezra D."/>
            <person name="Gonzalez J.B."/>
            <person name="Henrissat B."/>
            <person name="Kuo A."/>
            <person name="Liang C."/>
            <person name="Lipzen A."/>
            <person name="Lutzoni F."/>
            <person name="Magnuson J."/>
            <person name="Mondo S."/>
            <person name="Nolan M."/>
            <person name="Ohm R."/>
            <person name="Pangilinan J."/>
            <person name="Park H.-J."/>
            <person name="Ramirez L."/>
            <person name="Alfaro M."/>
            <person name="Sun H."/>
            <person name="Tritt A."/>
            <person name="Yoshinaga Y."/>
            <person name="Zwiers L.-H."/>
            <person name="Turgeon B.G."/>
            <person name="Goodwin S.B."/>
            <person name="Spatafora J.W."/>
            <person name="Crous P.W."/>
            <person name="Grigoriev I.V."/>
        </authorList>
    </citation>
    <scope>NUCLEOTIDE SEQUENCE</scope>
    <source>
        <strain evidence="4">P77</strain>
    </source>
</reference>
<dbReference type="PROSITE" id="PS50048">
    <property type="entry name" value="ZN2_CY6_FUNGAL_2"/>
    <property type="match status" value="1"/>
</dbReference>
<gene>
    <name evidence="4" type="ORF">BDW02DRAFT_386065</name>
</gene>
<dbReference type="GO" id="GO:0006351">
    <property type="term" value="P:DNA-templated transcription"/>
    <property type="evidence" value="ECO:0007669"/>
    <property type="project" value="InterPro"/>
</dbReference>
<keyword evidence="5" id="KW-1185">Reference proteome</keyword>
<dbReference type="InterPro" id="IPR007219">
    <property type="entry name" value="XnlR_reg_dom"/>
</dbReference>
<keyword evidence="1" id="KW-0479">Metal-binding</keyword>
<dbReference type="Gene3D" id="4.10.240.10">
    <property type="entry name" value="Zn(2)-C6 fungal-type DNA-binding domain"/>
    <property type="match status" value="1"/>
</dbReference>
<dbReference type="SMART" id="SM00066">
    <property type="entry name" value="GAL4"/>
    <property type="match status" value="1"/>
</dbReference>
<name>A0A6A5KDV7_9PLEO</name>
<dbReference type="InterPro" id="IPR036864">
    <property type="entry name" value="Zn2-C6_fun-type_DNA-bd_sf"/>
</dbReference>
<dbReference type="PANTHER" id="PTHR47655:SF2">
    <property type="entry name" value="QUINIC ACID UTILIZATION ACTIVATOR"/>
    <property type="match status" value="1"/>
</dbReference>
<sequence>MSFENQEKRRLATRNAPAKRLRVSRACDQCRTAREKCDGNEPTCSPCLDTKRACTYTSNPKKRGLQPGYIRTLETTLALVFQQHTEIETLLCNQLAQENTALLARGTKESTRLHKSWMKSRFCREVTKALSGEPIGIADEKRPISDDDSEIDTEDANLFQMAPLAQPHTSTSWSSGARCIPQEPAMPRLPDLCPQITQQPRPSSELTTLPINCWKLLEAYWTYTQCWLPISNKLDIVKLSYTYPAQGLALSCDMNGSGSHAEMWSIFAVGSTQDYTSFTREDEQSISPRTLYDIARLLIPSELGHFDLAHVKALLNLAVFNISMSLLDAAWHLVSAASRVFLTIAESLDASVLRRRHVFSSCFVLDSLLALYLKRRPYLDRSDLLWVGKIEEDGMEEWQPWSGHLNLGPAHRSKLPTFALSTFNALTELVDILVSATRQPTARNFLHEMIGRLEMWKSSLPPKLDYIRNETVSTPSTPPALLLRLAYLATAHALVPSQARLQRILDILSALHSQLGLAKMPAIVVCLFQSIRRCSTSSNLDQATHNRMFKVFAAFDQAPLRMPGGTLVSPQGIPGTFERNSPDSHTMQISPQFFPLQLGGPIAERPQEPAGTSSILNGLLPDMNTNREDHSLPLINPSSFELTMDGAITNPLDPYQAFVSDDLGSVLDDFALEHGAKKLQNQPQFMQNLGFSTEVSMADLLAADPGRFMPTSSQCGGEDNDDPPHLSLGAFYEAG</sequence>
<dbReference type="InterPro" id="IPR001138">
    <property type="entry name" value="Zn2Cys6_DnaBD"/>
</dbReference>
<accession>A0A6A5KDV7</accession>
<evidence type="ECO:0000313" key="5">
    <source>
        <dbReference type="Proteomes" id="UP000800040"/>
    </source>
</evidence>
<feature type="domain" description="Zn(2)-C6 fungal-type" evidence="3">
    <location>
        <begin position="26"/>
        <end position="56"/>
    </location>
</feature>
<dbReference type="AlphaFoldDB" id="A0A6A5KDV7"/>
<evidence type="ECO:0000256" key="1">
    <source>
        <dbReference type="ARBA" id="ARBA00022723"/>
    </source>
</evidence>
<protein>
    <submittedName>
        <fullName evidence="4">Quinic acid utilization activator</fullName>
    </submittedName>
</protein>
<dbReference type="GO" id="GO:0008270">
    <property type="term" value="F:zinc ion binding"/>
    <property type="evidence" value="ECO:0007669"/>
    <property type="project" value="InterPro"/>
</dbReference>
<organism evidence="4 5">
    <name type="scientific">Decorospora gaudefroyi</name>
    <dbReference type="NCBI Taxonomy" id="184978"/>
    <lineage>
        <taxon>Eukaryota</taxon>
        <taxon>Fungi</taxon>
        <taxon>Dikarya</taxon>
        <taxon>Ascomycota</taxon>
        <taxon>Pezizomycotina</taxon>
        <taxon>Dothideomycetes</taxon>
        <taxon>Pleosporomycetidae</taxon>
        <taxon>Pleosporales</taxon>
        <taxon>Pleosporineae</taxon>
        <taxon>Pleosporaceae</taxon>
        <taxon>Decorospora</taxon>
    </lineage>
</organism>
<dbReference type="CDD" id="cd12148">
    <property type="entry name" value="fungal_TF_MHR"/>
    <property type="match status" value="1"/>
</dbReference>
<dbReference type="OrthoDB" id="3364175at2759"/>
<dbReference type="InterPro" id="IPR052783">
    <property type="entry name" value="Metabolic/Drug-Res_Regulator"/>
</dbReference>
<dbReference type="Pfam" id="PF00172">
    <property type="entry name" value="Zn_clus"/>
    <property type="match status" value="1"/>
</dbReference>
<proteinExistence type="predicted"/>
<dbReference type="GO" id="GO:0000981">
    <property type="term" value="F:DNA-binding transcription factor activity, RNA polymerase II-specific"/>
    <property type="evidence" value="ECO:0007669"/>
    <property type="project" value="InterPro"/>
</dbReference>
<dbReference type="CDD" id="cd00067">
    <property type="entry name" value="GAL4"/>
    <property type="match status" value="1"/>
</dbReference>
<dbReference type="SUPFAM" id="SSF57701">
    <property type="entry name" value="Zn2/Cys6 DNA-binding domain"/>
    <property type="match status" value="1"/>
</dbReference>
<evidence type="ECO:0000256" key="2">
    <source>
        <dbReference type="ARBA" id="ARBA00023242"/>
    </source>
</evidence>
<dbReference type="Proteomes" id="UP000800040">
    <property type="component" value="Unassembled WGS sequence"/>
</dbReference>
<dbReference type="PANTHER" id="PTHR47655">
    <property type="entry name" value="QUINIC ACID UTILIZATION ACTIVATOR"/>
    <property type="match status" value="1"/>
</dbReference>
<evidence type="ECO:0000313" key="4">
    <source>
        <dbReference type="EMBL" id="KAF1833242.1"/>
    </source>
</evidence>
<dbReference type="Pfam" id="PF04082">
    <property type="entry name" value="Fungal_trans"/>
    <property type="match status" value="1"/>
</dbReference>
<evidence type="ECO:0000259" key="3">
    <source>
        <dbReference type="PROSITE" id="PS50048"/>
    </source>
</evidence>
<dbReference type="GO" id="GO:0045944">
    <property type="term" value="P:positive regulation of transcription by RNA polymerase II"/>
    <property type="evidence" value="ECO:0007669"/>
    <property type="project" value="TreeGrafter"/>
</dbReference>
<dbReference type="PROSITE" id="PS00463">
    <property type="entry name" value="ZN2_CY6_FUNGAL_1"/>
    <property type="match status" value="1"/>
</dbReference>
<dbReference type="GO" id="GO:0003677">
    <property type="term" value="F:DNA binding"/>
    <property type="evidence" value="ECO:0007669"/>
    <property type="project" value="InterPro"/>
</dbReference>
<dbReference type="EMBL" id="ML975322">
    <property type="protein sequence ID" value="KAF1833242.1"/>
    <property type="molecule type" value="Genomic_DNA"/>
</dbReference>
<keyword evidence="2" id="KW-0539">Nucleus</keyword>